<name>A0A9D1IM38_9BACT</name>
<sequence>MKRKYFLNRKTGRMKRLIFFLASFCTIACCQAESNIVINEEKTFVCQSDSASYNCSFCKKITIENKDTANVAVWLEKDIPENRKNDQFYFFFRNIGDFRLYQILWEYGSTLTIEDIETFPCPYSTFFKVLRPKEQFVFYIIGDERFISMTASHIRAELITKGSVLTWVMPHAVNDLSYQHDEIIIQQ</sequence>
<evidence type="ECO:0000313" key="3">
    <source>
        <dbReference type="Proteomes" id="UP000824076"/>
    </source>
</evidence>
<organism evidence="2 3">
    <name type="scientific">Candidatus Limisoma intestinavium</name>
    <dbReference type="NCBI Taxonomy" id="2840856"/>
    <lineage>
        <taxon>Bacteria</taxon>
        <taxon>Pseudomonadati</taxon>
        <taxon>Bacteroidota</taxon>
        <taxon>Bacteroidia</taxon>
        <taxon>Bacteroidales</taxon>
        <taxon>Candidatus Limisoma</taxon>
    </lineage>
</organism>
<keyword evidence="1" id="KW-0732">Signal</keyword>
<comment type="caution">
    <text evidence="2">The sequence shown here is derived from an EMBL/GenBank/DDBJ whole genome shotgun (WGS) entry which is preliminary data.</text>
</comment>
<feature type="chain" id="PRO_5039394597" evidence="1">
    <location>
        <begin position="33"/>
        <end position="187"/>
    </location>
</feature>
<feature type="signal peptide" evidence="1">
    <location>
        <begin position="1"/>
        <end position="32"/>
    </location>
</feature>
<gene>
    <name evidence="2" type="ORF">IAD18_05445</name>
</gene>
<evidence type="ECO:0000256" key="1">
    <source>
        <dbReference type="SAM" id="SignalP"/>
    </source>
</evidence>
<reference evidence="2" key="2">
    <citation type="journal article" date="2021" name="PeerJ">
        <title>Extensive microbial diversity within the chicken gut microbiome revealed by metagenomics and culture.</title>
        <authorList>
            <person name="Gilroy R."/>
            <person name="Ravi A."/>
            <person name="Getino M."/>
            <person name="Pursley I."/>
            <person name="Horton D.L."/>
            <person name="Alikhan N.F."/>
            <person name="Baker D."/>
            <person name="Gharbi K."/>
            <person name="Hall N."/>
            <person name="Watson M."/>
            <person name="Adriaenssens E.M."/>
            <person name="Foster-Nyarko E."/>
            <person name="Jarju S."/>
            <person name="Secka A."/>
            <person name="Antonio M."/>
            <person name="Oren A."/>
            <person name="Chaudhuri R.R."/>
            <person name="La Ragione R."/>
            <person name="Hildebrand F."/>
            <person name="Pallen M.J."/>
        </authorList>
    </citation>
    <scope>NUCLEOTIDE SEQUENCE</scope>
    <source>
        <strain evidence="2">17073</strain>
    </source>
</reference>
<protein>
    <submittedName>
        <fullName evidence="2">Uncharacterized protein</fullName>
    </submittedName>
</protein>
<dbReference type="Proteomes" id="UP000824076">
    <property type="component" value="Unassembled WGS sequence"/>
</dbReference>
<proteinExistence type="predicted"/>
<evidence type="ECO:0000313" key="2">
    <source>
        <dbReference type="EMBL" id="HIU39091.1"/>
    </source>
</evidence>
<dbReference type="AlphaFoldDB" id="A0A9D1IM38"/>
<reference evidence="2" key="1">
    <citation type="submission" date="2020-10" db="EMBL/GenBank/DDBJ databases">
        <authorList>
            <person name="Gilroy R."/>
        </authorList>
    </citation>
    <scope>NUCLEOTIDE SEQUENCE</scope>
    <source>
        <strain evidence="2">17073</strain>
    </source>
</reference>
<accession>A0A9D1IM38</accession>
<dbReference type="EMBL" id="DVMS01000154">
    <property type="protein sequence ID" value="HIU39091.1"/>
    <property type="molecule type" value="Genomic_DNA"/>
</dbReference>